<accession>A0A1H9TGY9</accession>
<dbReference type="Pfam" id="PF06445">
    <property type="entry name" value="GyrI-like"/>
    <property type="match status" value="1"/>
</dbReference>
<evidence type="ECO:0000313" key="2">
    <source>
        <dbReference type="EMBL" id="SER96462.1"/>
    </source>
</evidence>
<gene>
    <name evidence="2" type="ORF">SAMN04487818_106280</name>
</gene>
<sequence>MQPTIETRAEQPYVSIRTQATLAEWGRVNALIGEVYGWITERDIAPAGALFYRYHSVTDDVLDVEVGVPLAAAVAGDDTVVAGSKPAGQYAVLLHRGHPDRIRETFAALDEWSAATGVGFDVTDGVWAGRFESYLSDPAEVPDPADWRTEVAYRVRD</sequence>
<dbReference type="InterPro" id="IPR010499">
    <property type="entry name" value="AraC_E-bd"/>
</dbReference>
<dbReference type="RefSeq" id="WP_092778737.1">
    <property type="nucleotide sequence ID" value="NZ_FOGI01000006.1"/>
</dbReference>
<dbReference type="Gene3D" id="3.20.80.10">
    <property type="entry name" value="Regulatory factor, effector binding domain"/>
    <property type="match status" value="1"/>
</dbReference>
<dbReference type="InterPro" id="IPR029442">
    <property type="entry name" value="GyrI-like"/>
</dbReference>
<dbReference type="AlphaFoldDB" id="A0A1H9TGY9"/>
<dbReference type="STRING" id="155974.SAMN04487818_106280"/>
<keyword evidence="3" id="KW-1185">Reference proteome</keyword>
<organism evidence="2 3">
    <name type="scientific">Actinokineospora terrae</name>
    <dbReference type="NCBI Taxonomy" id="155974"/>
    <lineage>
        <taxon>Bacteria</taxon>
        <taxon>Bacillati</taxon>
        <taxon>Actinomycetota</taxon>
        <taxon>Actinomycetes</taxon>
        <taxon>Pseudonocardiales</taxon>
        <taxon>Pseudonocardiaceae</taxon>
        <taxon>Actinokineospora</taxon>
    </lineage>
</organism>
<dbReference type="EMBL" id="FOGI01000006">
    <property type="protein sequence ID" value="SER96462.1"/>
    <property type="molecule type" value="Genomic_DNA"/>
</dbReference>
<dbReference type="SMART" id="SM00871">
    <property type="entry name" value="AraC_E_bind"/>
    <property type="match status" value="1"/>
</dbReference>
<dbReference type="InterPro" id="IPR011256">
    <property type="entry name" value="Reg_factor_effector_dom_sf"/>
</dbReference>
<dbReference type="SUPFAM" id="SSF55136">
    <property type="entry name" value="Probable bacterial effector-binding domain"/>
    <property type="match status" value="1"/>
</dbReference>
<evidence type="ECO:0000313" key="3">
    <source>
        <dbReference type="Proteomes" id="UP000199051"/>
    </source>
</evidence>
<evidence type="ECO:0000259" key="1">
    <source>
        <dbReference type="SMART" id="SM00871"/>
    </source>
</evidence>
<dbReference type="Proteomes" id="UP000199051">
    <property type="component" value="Unassembled WGS sequence"/>
</dbReference>
<protein>
    <submittedName>
        <fullName evidence="2">Effector-binding domain-containing protein</fullName>
    </submittedName>
</protein>
<reference evidence="3" key="1">
    <citation type="submission" date="2016-10" db="EMBL/GenBank/DDBJ databases">
        <authorList>
            <person name="Varghese N."/>
            <person name="Submissions S."/>
        </authorList>
    </citation>
    <scope>NUCLEOTIDE SEQUENCE [LARGE SCALE GENOMIC DNA]</scope>
    <source>
        <strain evidence="3">DSM 44260</strain>
    </source>
</reference>
<feature type="domain" description="AraC effector-binding" evidence="1">
    <location>
        <begin position="1"/>
        <end position="156"/>
    </location>
</feature>
<proteinExistence type="predicted"/>
<name>A0A1H9TGY9_9PSEU</name>